<name>A0AAW0XYP2_CHEQU</name>
<evidence type="ECO:0000256" key="1">
    <source>
        <dbReference type="SAM" id="MobiDB-lite"/>
    </source>
</evidence>
<organism evidence="2 3">
    <name type="scientific">Cherax quadricarinatus</name>
    <name type="common">Australian red claw crayfish</name>
    <dbReference type="NCBI Taxonomy" id="27406"/>
    <lineage>
        <taxon>Eukaryota</taxon>
        <taxon>Metazoa</taxon>
        <taxon>Ecdysozoa</taxon>
        <taxon>Arthropoda</taxon>
        <taxon>Crustacea</taxon>
        <taxon>Multicrustacea</taxon>
        <taxon>Malacostraca</taxon>
        <taxon>Eumalacostraca</taxon>
        <taxon>Eucarida</taxon>
        <taxon>Decapoda</taxon>
        <taxon>Pleocyemata</taxon>
        <taxon>Astacidea</taxon>
        <taxon>Parastacoidea</taxon>
        <taxon>Parastacidae</taxon>
        <taxon>Cherax</taxon>
    </lineage>
</organism>
<gene>
    <name evidence="2" type="ORF">OTU49_000359</name>
</gene>
<dbReference type="EMBL" id="JARKIK010000020">
    <property type="protein sequence ID" value="KAK8744946.1"/>
    <property type="molecule type" value="Genomic_DNA"/>
</dbReference>
<proteinExistence type="predicted"/>
<feature type="region of interest" description="Disordered" evidence="1">
    <location>
        <begin position="1"/>
        <end position="24"/>
    </location>
</feature>
<feature type="compositionally biased region" description="Low complexity" evidence="1">
    <location>
        <begin position="160"/>
        <end position="173"/>
    </location>
</feature>
<dbReference type="Proteomes" id="UP001445076">
    <property type="component" value="Unassembled WGS sequence"/>
</dbReference>
<evidence type="ECO:0000313" key="2">
    <source>
        <dbReference type="EMBL" id="KAK8744946.1"/>
    </source>
</evidence>
<feature type="region of interest" description="Disordered" evidence="1">
    <location>
        <begin position="61"/>
        <end position="367"/>
    </location>
</feature>
<feature type="compositionally biased region" description="Polar residues" evidence="1">
    <location>
        <begin position="354"/>
        <end position="367"/>
    </location>
</feature>
<comment type="caution">
    <text evidence="2">The sequence shown here is derived from an EMBL/GenBank/DDBJ whole genome shotgun (WGS) entry which is preliminary data.</text>
</comment>
<feature type="compositionally biased region" description="Low complexity" evidence="1">
    <location>
        <begin position="78"/>
        <end position="87"/>
    </location>
</feature>
<accession>A0AAW0XYP2</accession>
<reference evidence="2 3" key="1">
    <citation type="journal article" date="2024" name="BMC Genomics">
        <title>Genome assembly of redclaw crayfish (Cherax quadricarinatus) provides insights into its immune adaptation and hypoxia tolerance.</title>
        <authorList>
            <person name="Liu Z."/>
            <person name="Zheng J."/>
            <person name="Li H."/>
            <person name="Fang K."/>
            <person name="Wang S."/>
            <person name="He J."/>
            <person name="Zhou D."/>
            <person name="Weng S."/>
            <person name="Chi M."/>
            <person name="Gu Z."/>
            <person name="He J."/>
            <person name="Li F."/>
            <person name="Wang M."/>
        </authorList>
    </citation>
    <scope>NUCLEOTIDE SEQUENCE [LARGE SCALE GENOMIC DNA]</scope>
    <source>
        <strain evidence="2">ZL_2023a</strain>
    </source>
</reference>
<sequence>KRLARSPSSTSVAKDSVNRSSPLTSCIEHNKEQVAADQVEDATTVTLVNPPSDAEVEVTSNIAQDDGPRSADLFDLLSSSPQISSNSEHSRNSANTSLLSRSSKETESEGSTPVSIGRRRRNKKESSAGDTSEEETVLPPKVSRTSRSVSRGCPKRETRSSSQSSDNIQPSPSAETSQQYLERSSESVYLTPPSKETNSNSFTTPVQMASASDKKLHSLRSRKNAKTSSNTSEDRVSVEDTSESSSSGEILHQIAGKKARVNAKNTELSSQSSLSPKKTRSRSRVSTPSDDATPVRRSARIESSTASDSDKTPNTGRSASTDTGLRRSRAKKYSPTSSADDQRVRSTRQRGRSSNKQGSQRTSTSKK</sequence>
<feature type="compositionally biased region" description="Polar residues" evidence="1">
    <location>
        <begin position="263"/>
        <end position="276"/>
    </location>
</feature>
<protein>
    <submittedName>
        <fullName evidence="2">Uncharacterized protein</fullName>
    </submittedName>
</protein>
<feature type="compositionally biased region" description="Polar residues" evidence="1">
    <location>
        <begin position="92"/>
        <end position="101"/>
    </location>
</feature>
<keyword evidence="3" id="KW-1185">Reference proteome</keyword>
<feature type="compositionally biased region" description="Polar residues" evidence="1">
    <location>
        <begin position="301"/>
        <end position="323"/>
    </location>
</feature>
<evidence type="ECO:0000313" key="3">
    <source>
        <dbReference type="Proteomes" id="UP001445076"/>
    </source>
</evidence>
<feature type="non-terminal residue" evidence="2">
    <location>
        <position position="1"/>
    </location>
</feature>
<feature type="compositionally biased region" description="Polar residues" evidence="1">
    <location>
        <begin position="174"/>
        <end position="210"/>
    </location>
</feature>
<dbReference type="AlphaFoldDB" id="A0AAW0XYP2"/>